<protein>
    <submittedName>
        <fullName evidence="1">Uncharacterized protein</fullName>
    </submittedName>
</protein>
<comment type="caution">
    <text evidence="1">The sequence shown here is derived from an EMBL/GenBank/DDBJ whole genome shotgun (WGS) entry which is preliminary data.</text>
</comment>
<proteinExistence type="predicted"/>
<gene>
    <name evidence="1" type="ORF">H9814_03955</name>
</gene>
<organism evidence="1 2">
    <name type="scientific">Candidatus Bacteroides merdigallinarum</name>
    <dbReference type="NCBI Taxonomy" id="2838473"/>
    <lineage>
        <taxon>Bacteria</taxon>
        <taxon>Pseudomonadati</taxon>
        <taxon>Bacteroidota</taxon>
        <taxon>Bacteroidia</taxon>
        <taxon>Bacteroidales</taxon>
        <taxon>Bacteroidaceae</taxon>
        <taxon>Bacteroides</taxon>
    </lineage>
</organism>
<dbReference type="Proteomes" id="UP000824028">
    <property type="component" value="Unassembled WGS sequence"/>
</dbReference>
<accession>A0A9D2E815</accession>
<dbReference type="EMBL" id="DXBX01000029">
    <property type="protein sequence ID" value="HIZ32689.1"/>
    <property type="molecule type" value="Genomic_DNA"/>
</dbReference>
<dbReference type="AlphaFoldDB" id="A0A9D2E815"/>
<sequence>MTTLDIRASVLRDIATLMSDDNAMLTLQRFLKKLKQETRAKSKEEKNGLDLAIEDYQAGHIHRAKDTADLMRQLME</sequence>
<evidence type="ECO:0000313" key="2">
    <source>
        <dbReference type="Proteomes" id="UP000824028"/>
    </source>
</evidence>
<reference evidence="1" key="2">
    <citation type="submission" date="2021-04" db="EMBL/GenBank/DDBJ databases">
        <authorList>
            <person name="Gilroy R."/>
        </authorList>
    </citation>
    <scope>NUCLEOTIDE SEQUENCE</scope>
    <source>
        <strain evidence="1">ChiHjej9B8-1298</strain>
    </source>
</reference>
<reference evidence="1" key="1">
    <citation type="journal article" date="2021" name="PeerJ">
        <title>Extensive microbial diversity within the chicken gut microbiome revealed by metagenomics and culture.</title>
        <authorList>
            <person name="Gilroy R."/>
            <person name="Ravi A."/>
            <person name="Getino M."/>
            <person name="Pursley I."/>
            <person name="Horton D.L."/>
            <person name="Alikhan N.F."/>
            <person name="Baker D."/>
            <person name="Gharbi K."/>
            <person name="Hall N."/>
            <person name="Watson M."/>
            <person name="Adriaenssens E.M."/>
            <person name="Foster-Nyarko E."/>
            <person name="Jarju S."/>
            <person name="Secka A."/>
            <person name="Antonio M."/>
            <person name="Oren A."/>
            <person name="Chaudhuri R.R."/>
            <person name="La Ragione R."/>
            <person name="Hildebrand F."/>
            <person name="Pallen M.J."/>
        </authorList>
    </citation>
    <scope>NUCLEOTIDE SEQUENCE</scope>
    <source>
        <strain evidence="1">ChiHjej9B8-1298</strain>
    </source>
</reference>
<name>A0A9D2E815_9BACE</name>
<evidence type="ECO:0000313" key="1">
    <source>
        <dbReference type="EMBL" id="HIZ32689.1"/>
    </source>
</evidence>